<dbReference type="RefSeq" id="WP_099431984.1">
    <property type="nucleotide sequence ID" value="NZ_CP024160.1"/>
</dbReference>
<evidence type="ECO:0000256" key="1">
    <source>
        <dbReference type="SAM" id="Phobius"/>
    </source>
</evidence>
<keyword evidence="1" id="KW-0812">Transmembrane</keyword>
<evidence type="ECO:0000313" key="2">
    <source>
        <dbReference type="EMBL" id="ATP53876.1"/>
    </source>
</evidence>
<feature type="transmembrane region" description="Helical" evidence="1">
    <location>
        <begin position="45"/>
        <end position="61"/>
    </location>
</feature>
<accession>A0A2D1TX29</accession>
<gene>
    <name evidence="2" type="ORF">CSV91_04605</name>
</gene>
<feature type="transmembrane region" description="Helical" evidence="1">
    <location>
        <begin position="12"/>
        <end position="39"/>
    </location>
</feature>
<keyword evidence="1" id="KW-0472">Membrane</keyword>
<sequence>MSFSEHRRRGPSVYFAANWVLIGVVGALAMLLIGLTALIRGNWEGFLFALVAAFICYKLFFHKRS</sequence>
<organism evidence="2 3">
    <name type="scientific">Collinsella aerofaciens</name>
    <dbReference type="NCBI Taxonomy" id="74426"/>
    <lineage>
        <taxon>Bacteria</taxon>
        <taxon>Bacillati</taxon>
        <taxon>Actinomycetota</taxon>
        <taxon>Coriobacteriia</taxon>
        <taxon>Coriobacteriales</taxon>
        <taxon>Coriobacteriaceae</taxon>
        <taxon>Collinsella</taxon>
    </lineage>
</organism>
<keyword evidence="1" id="KW-1133">Transmembrane helix</keyword>
<name>A0A2D1TX29_9ACTN</name>
<dbReference type="AlphaFoldDB" id="A0A2D1TX29"/>
<proteinExistence type="predicted"/>
<evidence type="ECO:0000313" key="3">
    <source>
        <dbReference type="Proteomes" id="UP000225608"/>
    </source>
</evidence>
<reference evidence="2 3" key="1">
    <citation type="submission" date="2017-10" db="EMBL/GenBank/DDBJ databases">
        <title>Complete genome sequence of Collinsella aerofaciens isolated from the gut of a healthy adult Indian.</title>
        <authorList>
            <person name="Bag S."/>
            <person name="Ghosh T.S."/>
            <person name="Das B."/>
        </authorList>
    </citation>
    <scope>NUCLEOTIDE SEQUENCE [LARGE SCALE GENOMIC DNA]</scope>
    <source>
        <strain evidence="3">indica</strain>
    </source>
</reference>
<dbReference type="KEGG" id="caer:CSV91_04605"/>
<protein>
    <submittedName>
        <fullName evidence="2">Uncharacterized protein</fullName>
    </submittedName>
</protein>
<dbReference type="EMBL" id="CP024160">
    <property type="protein sequence ID" value="ATP53876.1"/>
    <property type="molecule type" value="Genomic_DNA"/>
</dbReference>
<dbReference type="Proteomes" id="UP000225608">
    <property type="component" value="Chromosome"/>
</dbReference>